<evidence type="ECO:0000313" key="6">
    <source>
        <dbReference type="Proteomes" id="UP000326852"/>
    </source>
</evidence>
<dbReference type="PANTHER" id="PTHR10357:SF184">
    <property type="entry name" value="OLIGO-1,6-GLUCOSIDASE 1"/>
    <property type="match status" value="1"/>
</dbReference>
<dbReference type="SUPFAM" id="SSF51011">
    <property type="entry name" value="Glycosyl hydrolase domain"/>
    <property type="match status" value="1"/>
</dbReference>
<dbReference type="SUPFAM" id="SSF51445">
    <property type="entry name" value="(Trans)glycosidases"/>
    <property type="match status" value="1"/>
</dbReference>
<accession>A0A5N6MUX3</accession>
<keyword evidence="3 5" id="KW-0326">Glycosidase</keyword>
<dbReference type="Gene3D" id="3.20.20.80">
    <property type="entry name" value="Glycosidases"/>
    <property type="match status" value="1"/>
</dbReference>
<dbReference type="InterPro" id="IPR006047">
    <property type="entry name" value="GH13_cat_dom"/>
</dbReference>
<dbReference type="Proteomes" id="UP000326852">
    <property type="component" value="Unassembled WGS sequence"/>
</dbReference>
<dbReference type="FunFam" id="3.20.20.80:FF:000064">
    <property type="entry name" value="Oligo-1,6-glucosidase"/>
    <property type="match status" value="1"/>
</dbReference>
<dbReference type="EC" id="3.2.1.93" evidence="5"/>
<comment type="caution">
    <text evidence="5">The sequence shown here is derived from an EMBL/GenBank/DDBJ whole genome shotgun (WGS) entry which is preliminary data.</text>
</comment>
<dbReference type="Pfam" id="PF00128">
    <property type="entry name" value="Alpha-amylase"/>
    <property type="match status" value="1"/>
</dbReference>
<dbReference type="InterPro" id="IPR013780">
    <property type="entry name" value="Glyco_hydro_b"/>
</dbReference>
<evidence type="ECO:0000256" key="1">
    <source>
        <dbReference type="ARBA" id="ARBA00008061"/>
    </source>
</evidence>
<evidence type="ECO:0000256" key="3">
    <source>
        <dbReference type="ARBA" id="ARBA00023295"/>
    </source>
</evidence>
<comment type="similarity">
    <text evidence="1">Belongs to the glycosyl hydrolase 13 family.</text>
</comment>
<proteinExistence type="inferred from homology"/>
<dbReference type="InterPro" id="IPR045857">
    <property type="entry name" value="O16G_dom_2"/>
</dbReference>
<dbReference type="GO" id="GO:0004556">
    <property type="term" value="F:alpha-amylase activity"/>
    <property type="evidence" value="ECO:0007669"/>
    <property type="project" value="TreeGrafter"/>
</dbReference>
<organism evidence="5 6">
    <name type="scientific">Arthrobacter yangruifuii</name>
    <dbReference type="NCBI Taxonomy" id="2606616"/>
    <lineage>
        <taxon>Bacteria</taxon>
        <taxon>Bacillati</taxon>
        <taxon>Actinomycetota</taxon>
        <taxon>Actinomycetes</taxon>
        <taxon>Micrococcales</taxon>
        <taxon>Micrococcaceae</taxon>
        <taxon>Arthrobacter</taxon>
    </lineage>
</organism>
<dbReference type="NCBIfam" id="NF008183">
    <property type="entry name" value="PRK10933.1"/>
    <property type="match status" value="1"/>
</dbReference>
<dbReference type="SMART" id="SM00642">
    <property type="entry name" value="Aamy"/>
    <property type="match status" value="1"/>
</dbReference>
<protein>
    <submittedName>
        <fullName evidence="5">Alpha,alpha-phosphotrehalase</fullName>
        <ecNumber evidence="5">3.2.1.93</ecNumber>
    </submittedName>
</protein>
<evidence type="ECO:0000313" key="5">
    <source>
        <dbReference type="EMBL" id="KAD4060712.1"/>
    </source>
</evidence>
<keyword evidence="6" id="KW-1185">Reference proteome</keyword>
<sequence>MKGRTSVEDPNHFPWWADAVVYQIYPRSFADSTGDGVGDIGGIIQHLDHLVDLGVDVVWLSPVHQSPQFDNGYDISDYRRIDELFGTNEQYEELLGGLHERGIKLIMDLVVNHTSTEYPGFVESRSSRTSPRRDSYWWRDPRPGFAPGEPGAEPNNWRSFFGGSAWTFDEATGQYYLHLFTPQQPDLNWETPRVRERVYEMMNWWLDKGVDGFRMDVINFISKDPTLPDGVAEASGAWGDGSPHFVNGPRIHEFLQEMHRRVFAERSGDYLTVGETPGVTVEQARLYTDRRRQELDMVFQFEHVNLDQGPGGKFDYRGLSLADLKTSWNRWQRGLGETGWNSLYLSNHDQPRIVSRFGDETRYRYESATMWATLLHLQRGTPYVYQGEEIGMTGAGFTSIDQYRDVESLNYYDEALEQGINRTAVLESLRRMSRDNARTPMQWTAGPNAGFSENTPWIPMGASHPEVNVDADRAAEKSVFRYYQALIRLRHESKLVSLGEFHLLEPEHPVLFAFKRTYGDHALLVLGNVSGEDLEVPSDLESGELVLGNYADAGERSLLRPWEARILDISTYEGG</sequence>
<gene>
    <name evidence="5" type="ORF">GD627_05875</name>
</gene>
<reference evidence="5 6" key="1">
    <citation type="submission" date="2019-08" db="EMBL/GenBank/DDBJ databases">
        <title>Arthrobacter sp. nov., isolated from plateau pika and Tibetan wild ass.</title>
        <authorList>
            <person name="Ge Y."/>
        </authorList>
    </citation>
    <scope>NUCLEOTIDE SEQUENCE [LARGE SCALE GENOMIC DNA]</scope>
    <source>
        <strain evidence="5 6">785</strain>
    </source>
</reference>
<evidence type="ECO:0000256" key="2">
    <source>
        <dbReference type="ARBA" id="ARBA00022801"/>
    </source>
</evidence>
<dbReference type="AlphaFoldDB" id="A0A5N6MUX3"/>
<dbReference type="GO" id="GO:0009313">
    <property type="term" value="P:oligosaccharide catabolic process"/>
    <property type="evidence" value="ECO:0007669"/>
    <property type="project" value="TreeGrafter"/>
</dbReference>
<dbReference type="FunFam" id="3.90.400.10:FF:000002">
    <property type="entry name" value="Sucrose isomerase"/>
    <property type="match status" value="1"/>
</dbReference>
<dbReference type="PANTHER" id="PTHR10357">
    <property type="entry name" value="ALPHA-AMYLASE FAMILY MEMBER"/>
    <property type="match status" value="1"/>
</dbReference>
<name>A0A5N6MUX3_9MICC</name>
<evidence type="ECO:0000259" key="4">
    <source>
        <dbReference type="SMART" id="SM00642"/>
    </source>
</evidence>
<feature type="domain" description="Glycosyl hydrolase family 13 catalytic" evidence="4">
    <location>
        <begin position="23"/>
        <end position="438"/>
    </location>
</feature>
<dbReference type="CDD" id="cd11333">
    <property type="entry name" value="AmyAc_SI_OligoGlu_DGase"/>
    <property type="match status" value="1"/>
</dbReference>
<dbReference type="Gene3D" id="2.60.40.1180">
    <property type="entry name" value="Golgi alpha-mannosidase II"/>
    <property type="match status" value="1"/>
</dbReference>
<dbReference type="EMBL" id="VTFX01000001">
    <property type="protein sequence ID" value="KAD4060712.1"/>
    <property type="molecule type" value="Genomic_DNA"/>
</dbReference>
<dbReference type="GO" id="GO:0008788">
    <property type="term" value="F:alpha,alpha-phosphotrehalase activity"/>
    <property type="evidence" value="ECO:0007669"/>
    <property type="project" value="UniProtKB-EC"/>
</dbReference>
<dbReference type="InterPro" id="IPR017853">
    <property type="entry name" value="GH"/>
</dbReference>
<keyword evidence="2 5" id="KW-0378">Hydrolase</keyword>
<dbReference type="Gene3D" id="3.90.400.10">
    <property type="entry name" value="Oligo-1,6-glucosidase, Domain 2"/>
    <property type="match status" value="1"/>
</dbReference>